<accession>A0ABY9Y7E8</accession>
<dbReference type="InterPro" id="IPR008979">
    <property type="entry name" value="Galactose-bd-like_sf"/>
</dbReference>
<dbReference type="Proteomes" id="UP001303407">
    <property type="component" value="Chromosome"/>
</dbReference>
<evidence type="ECO:0000313" key="8">
    <source>
        <dbReference type="EMBL" id="WNH13724.1"/>
    </source>
</evidence>
<dbReference type="InterPro" id="IPR006102">
    <property type="entry name" value="Ig-like_GH2"/>
</dbReference>
<dbReference type="PANTHER" id="PTHR46323">
    <property type="entry name" value="BETA-GALACTOSIDASE"/>
    <property type="match status" value="1"/>
</dbReference>
<evidence type="ECO:0000256" key="4">
    <source>
        <dbReference type="ARBA" id="ARBA00022801"/>
    </source>
</evidence>
<comment type="catalytic activity">
    <reaction evidence="1">
        <text>Hydrolysis of terminal non-reducing beta-D-galactose residues in beta-D-galactosides.</text>
        <dbReference type="EC" id="3.2.1.23"/>
    </reaction>
</comment>
<protein>
    <recommendedName>
        <fullName evidence="3">beta-galactosidase</fullName>
        <ecNumber evidence="3">3.2.1.23</ecNumber>
    </recommendedName>
</protein>
<proteinExistence type="inferred from homology"/>
<gene>
    <name evidence="8" type="ORF">RHP49_05575</name>
</gene>
<organism evidence="8 9">
    <name type="scientific">Thalassobellus suaedae</name>
    <dbReference type="NCBI Taxonomy" id="3074124"/>
    <lineage>
        <taxon>Bacteria</taxon>
        <taxon>Pseudomonadati</taxon>
        <taxon>Bacteroidota</taxon>
        <taxon>Flavobacteriia</taxon>
        <taxon>Flavobacteriales</taxon>
        <taxon>Flavobacteriaceae</taxon>
        <taxon>Thalassobellus</taxon>
    </lineage>
</organism>
<dbReference type="Gene3D" id="3.20.20.80">
    <property type="entry name" value="Glycosidases"/>
    <property type="match status" value="1"/>
</dbReference>
<evidence type="ECO:0000259" key="7">
    <source>
        <dbReference type="Pfam" id="PF02836"/>
    </source>
</evidence>
<evidence type="ECO:0000256" key="2">
    <source>
        <dbReference type="ARBA" id="ARBA00007401"/>
    </source>
</evidence>
<dbReference type="SUPFAM" id="SSF49785">
    <property type="entry name" value="Galactose-binding domain-like"/>
    <property type="match status" value="1"/>
</dbReference>
<keyword evidence="5" id="KW-0326">Glycosidase</keyword>
<dbReference type="InterPro" id="IPR013783">
    <property type="entry name" value="Ig-like_fold"/>
</dbReference>
<keyword evidence="4 8" id="KW-0378">Hydrolase</keyword>
<dbReference type="InterPro" id="IPR036156">
    <property type="entry name" value="Beta-gal/glucu_dom_sf"/>
</dbReference>
<dbReference type="EMBL" id="CP134536">
    <property type="protein sequence ID" value="WNH13724.1"/>
    <property type="molecule type" value="Genomic_DNA"/>
</dbReference>
<dbReference type="SUPFAM" id="SSF51445">
    <property type="entry name" value="(Trans)glycosidases"/>
    <property type="match status" value="1"/>
</dbReference>
<evidence type="ECO:0000259" key="6">
    <source>
        <dbReference type="Pfam" id="PF00703"/>
    </source>
</evidence>
<reference evidence="8 9" key="1">
    <citation type="submission" date="2023-09" db="EMBL/GenBank/DDBJ databases">
        <title>Thalassobella suaedae gen. nov., sp. nov., a marine bacterium of the family Flavobacteriaceae isolated from a halophyte Suaeda japonica.</title>
        <authorList>
            <person name="Lee S.Y."/>
            <person name="Hwang C.Y."/>
        </authorList>
    </citation>
    <scope>NUCLEOTIDE SEQUENCE [LARGE SCALE GENOMIC DNA]</scope>
    <source>
        <strain evidence="8 9">HL-DH10</strain>
    </source>
</reference>
<feature type="domain" description="Glycoside hydrolase family 2 immunoglobulin-like beta-sandwich" evidence="6">
    <location>
        <begin position="232"/>
        <end position="334"/>
    </location>
</feature>
<evidence type="ECO:0000256" key="1">
    <source>
        <dbReference type="ARBA" id="ARBA00001412"/>
    </source>
</evidence>
<keyword evidence="9" id="KW-1185">Reference proteome</keyword>
<dbReference type="InterPro" id="IPR050347">
    <property type="entry name" value="Bact_Beta-galactosidase"/>
</dbReference>
<name>A0ABY9Y7E8_9FLAO</name>
<dbReference type="EC" id="3.2.1.23" evidence="3"/>
<dbReference type="InterPro" id="IPR017853">
    <property type="entry name" value="GH"/>
</dbReference>
<feature type="domain" description="Glycoside hydrolase family 2 catalytic" evidence="7">
    <location>
        <begin position="337"/>
        <end position="541"/>
    </location>
</feature>
<dbReference type="Gene3D" id="2.60.40.10">
    <property type="entry name" value="Immunoglobulins"/>
    <property type="match status" value="1"/>
</dbReference>
<evidence type="ECO:0000256" key="5">
    <source>
        <dbReference type="ARBA" id="ARBA00023295"/>
    </source>
</evidence>
<dbReference type="InterPro" id="IPR006103">
    <property type="entry name" value="Glyco_hydro_2_cat"/>
</dbReference>
<dbReference type="Pfam" id="PF00703">
    <property type="entry name" value="Glyco_hydro_2"/>
    <property type="match status" value="1"/>
</dbReference>
<dbReference type="Pfam" id="PF02836">
    <property type="entry name" value="Glyco_hydro_2_C"/>
    <property type="match status" value="1"/>
</dbReference>
<sequence>MNIFQKKSLNISIKLGALFVIIFTIVQCATPTKQIDLKGNWSYKLDKENVGLKEKWQTLKFKDTIQLPSSLRDKGIGDNPTLTTEWTGSIYDSTWFFNPTMRKYRKKDSLKFPFWLTPDKHYVGAAWYQKDIIIPENWKDKTLGLELERPHWQTQVWIDTVYGGSQNSLSASHQYTFNQNINPGKHTVTIRIDNAIRDLDVGINSHSISDHTQGNWNGIVGNMILYPINEYKINQLKITPNLSDKNIQAKIILNKKTQENLKVSIKINGLNHEQHLEPSTFNFENNSTECIIKIPMGDDFKTWSEFNPNLYKIEVAIENEDGIQDVKEDVFGMRAFTIEEKHFKINGTQISLRGTTECSVFPLTGYPPTDEASWTRIYEICKSFGLNHMRFHSYCPPEAAFIAADKAGIYLQVEGPSWAKYSVSLGNGKPIDTYLMEETKRIIDAYGNHPSFCMMAYGNEPSGNYVPYLENWVSHFKAYDPQRVFTGASTGRSWSIIENSDFIVRSPPRGLNWKNEQPQSLFDYRDKTENQNRPYVTFEMGQWCVYPNFDEIKKYTGPLKAKNFELFQEDLKDHHMADQANDFLMASGKLQASCYKQEIEATLRTPNLAGFQLLSLNDFSGQGTALVGVLDAFWDEKGYISAEEFKSFCNDVVPLVRLPKYTFYNDETLIANVEVANFSGEVLKDANSKWELLNEENTILQSGHLNSEAIPIGKGNKIGDINLPLNFINKASKLTLKVHVGNYTNQWYVWVYPKTETKVNVNDIYITKSLDKKATQILKQGGNVLLLAAGKVENGKDIVQYQTPVFWNTSWFKMRPPHTTGILLKDKHPVFNDFPTDYYADLQWWEIANRQQIMNLENFPPNFRPIVQPIDTWFLNRRLAMLFEAHVNGGKLIVCSINLDGVNDNQPVAKQLYKSIISYINSDDFKPNDTISLDIINELFEKKERTIWNSYVKENP</sequence>
<evidence type="ECO:0000256" key="3">
    <source>
        <dbReference type="ARBA" id="ARBA00012756"/>
    </source>
</evidence>
<comment type="similarity">
    <text evidence="2">Belongs to the glycosyl hydrolase 2 family.</text>
</comment>
<dbReference type="Gene3D" id="2.60.120.260">
    <property type="entry name" value="Galactose-binding domain-like"/>
    <property type="match status" value="1"/>
</dbReference>
<dbReference type="GO" id="GO:0016787">
    <property type="term" value="F:hydrolase activity"/>
    <property type="evidence" value="ECO:0007669"/>
    <property type="project" value="UniProtKB-KW"/>
</dbReference>
<evidence type="ECO:0000313" key="9">
    <source>
        <dbReference type="Proteomes" id="UP001303407"/>
    </source>
</evidence>
<dbReference type="RefSeq" id="WP_415863704.1">
    <property type="nucleotide sequence ID" value="NZ_CP134536.1"/>
</dbReference>
<dbReference type="PANTHER" id="PTHR46323:SF2">
    <property type="entry name" value="BETA-GALACTOSIDASE"/>
    <property type="match status" value="1"/>
</dbReference>
<dbReference type="SUPFAM" id="SSF49303">
    <property type="entry name" value="beta-Galactosidase/glucuronidase domain"/>
    <property type="match status" value="1"/>
</dbReference>